<organism evidence="1 2">
    <name type="scientific">Microbacterium thalli</name>
    <dbReference type="NCBI Taxonomy" id="3027921"/>
    <lineage>
        <taxon>Bacteria</taxon>
        <taxon>Bacillati</taxon>
        <taxon>Actinomycetota</taxon>
        <taxon>Actinomycetes</taxon>
        <taxon>Micrococcales</taxon>
        <taxon>Microbacteriaceae</taxon>
        <taxon>Microbacterium</taxon>
    </lineage>
</organism>
<dbReference type="Proteomes" id="UP001218170">
    <property type="component" value="Unassembled WGS sequence"/>
</dbReference>
<proteinExistence type="predicted"/>
<reference evidence="1 2" key="1">
    <citation type="submission" date="2023-02" db="EMBL/GenBank/DDBJ databases">
        <title>Study of novel species of the Microbacterium genus.</title>
        <authorList>
            <person name="Arroyo-Herrera I."/>
            <person name="Roman-Ponce B."/>
            <person name="Vasquez-Murrieta M.S."/>
        </authorList>
    </citation>
    <scope>NUCLEOTIDE SEQUENCE [LARGE SCALE GENOMIC DNA]</scope>
    <source>
        <strain evidence="1 2">NE1TT3</strain>
    </source>
</reference>
<dbReference type="InterPro" id="IPR011664">
    <property type="entry name" value="Abi_system_AbiD/AbiF-like"/>
</dbReference>
<evidence type="ECO:0000313" key="2">
    <source>
        <dbReference type="Proteomes" id="UP001218170"/>
    </source>
</evidence>
<protein>
    <submittedName>
        <fullName evidence="1">Abi family protein</fullName>
    </submittedName>
</protein>
<dbReference type="RefSeq" id="WP_274224794.1">
    <property type="nucleotide sequence ID" value="NZ_JAQZCG020000020.1"/>
</dbReference>
<accession>A0ABT5SNG8</accession>
<keyword evidence="2" id="KW-1185">Reference proteome</keyword>
<evidence type="ECO:0000313" key="1">
    <source>
        <dbReference type="EMBL" id="MDD7963572.1"/>
    </source>
</evidence>
<name>A0ABT5SNG8_9MICO</name>
<comment type="caution">
    <text evidence="1">The sequence shown here is derived from an EMBL/GenBank/DDBJ whole genome shotgun (WGS) entry which is preliminary data.</text>
</comment>
<sequence length="334" mass="37979">MVAYTKPWLSIEQQIAQLRGRGLTVDDTAEAAHLLEEVGYYRLTGYLYPARQSEPIAEDDGRSSIRVLNSYRPGTRLEHAAELIAFDRKLRLHVLEAVERIEVSLRTQVGYILGRRSAFAHLEPRTFTPAFVEPYVDDMTGETTSKHSKWLERIDERRASSKEAFVEHFRTKYDDQMPIWALTEILELGHLANLYKGLQNDVATEIAMHYAVPSKKILTSWIASTNYVRNVAAHQARLFNRKLVDAPTRPRGASIPLLVHLRDDHAPKQDFGLYNALAVMAYLLRSISGYSEWVNRLRNIVGGFPSVPFLGIDSMGFGEGWDRHELWSQASPGD</sequence>
<dbReference type="PIRSF" id="PIRSF034934">
    <property type="entry name" value="AbiF_AbiD"/>
    <property type="match status" value="1"/>
</dbReference>
<gene>
    <name evidence="1" type="ORF">PUW80_14550</name>
</gene>
<dbReference type="InterPro" id="IPR017034">
    <property type="entry name" value="Abi_system_AbiD/AbiF"/>
</dbReference>
<dbReference type="Pfam" id="PF07751">
    <property type="entry name" value="Abi_2"/>
    <property type="match status" value="1"/>
</dbReference>
<dbReference type="EMBL" id="JAQZCI010000006">
    <property type="protein sequence ID" value="MDD7963572.1"/>
    <property type="molecule type" value="Genomic_DNA"/>
</dbReference>